<dbReference type="InterPro" id="IPR019165">
    <property type="entry name" value="Peptidase_M76_ATP23"/>
</dbReference>
<dbReference type="Proteomes" id="UP000001593">
    <property type="component" value="Unassembled WGS sequence"/>
</dbReference>
<keyword evidence="5 6" id="KW-0482">Metalloprotease</keyword>
<proteinExistence type="inferred from homology"/>
<dbReference type="GO" id="GO:0033615">
    <property type="term" value="P:mitochondrial proton-transporting ATP synthase complex assembly"/>
    <property type="evidence" value="ECO:0000318"/>
    <property type="project" value="GO_Central"/>
</dbReference>
<dbReference type="GO" id="GO:0046872">
    <property type="term" value="F:metal ion binding"/>
    <property type="evidence" value="ECO:0007669"/>
    <property type="project" value="UniProtKB-KW"/>
</dbReference>
<reference evidence="7 8" key="1">
    <citation type="journal article" date="2007" name="Science">
        <title>Sea anemone genome reveals ancestral eumetazoan gene repertoire and genomic organization.</title>
        <authorList>
            <person name="Putnam N.H."/>
            <person name="Srivastava M."/>
            <person name="Hellsten U."/>
            <person name="Dirks B."/>
            <person name="Chapman J."/>
            <person name="Salamov A."/>
            <person name="Terry A."/>
            <person name="Shapiro H."/>
            <person name="Lindquist E."/>
            <person name="Kapitonov V.V."/>
            <person name="Jurka J."/>
            <person name="Genikhovich G."/>
            <person name="Grigoriev I.V."/>
            <person name="Lucas S.M."/>
            <person name="Steele R.E."/>
            <person name="Finnerty J.R."/>
            <person name="Technau U."/>
            <person name="Martindale M.Q."/>
            <person name="Rokhsar D.S."/>
        </authorList>
    </citation>
    <scope>NUCLEOTIDE SEQUENCE [LARGE SCALE GENOMIC DNA]</scope>
    <source>
        <strain evidence="8">CH2 X CH6</strain>
    </source>
</reference>
<evidence type="ECO:0000256" key="1">
    <source>
        <dbReference type="ARBA" id="ARBA00009915"/>
    </source>
</evidence>
<dbReference type="EMBL" id="DS469722">
    <property type="protein sequence ID" value="EDO34675.1"/>
    <property type="molecule type" value="Genomic_DNA"/>
</dbReference>
<dbReference type="STRING" id="45351.A7SNL3"/>
<dbReference type="EC" id="3.4.24.-" evidence="6"/>
<dbReference type="GO" id="GO:0004222">
    <property type="term" value="F:metalloendopeptidase activity"/>
    <property type="evidence" value="ECO:0007669"/>
    <property type="project" value="InterPro"/>
</dbReference>
<dbReference type="PANTHER" id="PTHR21711:SF0">
    <property type="entry name" value="MITOCHONDRIAL INNER MEMBRANE PROTEASE ATP23 HOMOLOG"/>
    <property type="match status" value="1"/>
</dbReference>
<evidence type="ECO:0000256" key="5">
    <source>
        <dbReference type="ARBA" id="ARBA00023049"/>
    </source>
</evidence>
<accession>A7SNL3</accession>
<protein>
    <recommendedName>
        <fullName evidence="6">Mitochondrial inner membrane protease ATP23</fullName>
        <ecNumber evidence="6">3.4.24.-</ecNumber>
    </recommendedName>
</protein>
<evidence type="ECO:0000256" key="3">
    <source>
        <dbReference type="ARBA" id="ARBA00022723"/>
    </source>
</evidence>
<dbReference type="PhylomeDB" id="A7SNL3"/>
<keyword evidence="8" id="KW-1185">Reference proteome</keyword>
<name>A7SNL3_NEMVE</name>
<keyword evidence="4 6" id="KW-0378">Hydrolase</keyword>
<dbReference type="GO" id="GO:0005739">
    <property type="term" value="C:mitochondrion"/>
    <property type="evidence" value="ECO:0007669"/>
    <property type="project" value="GOC"/>
</dbReference>
<feature type="non-terminal residue" evidence="7">
    <location>
        <position position="1"/>
    </location>
</feature>
<dbReference type="OMA" id="ESVWDVC"/>
<dbReference type="GO" id="GO:0034982">
    <property type="term" value="P:mitochondrial protein processing"/>
    <property type="evidence" value="ECO:0000318"/>
    <property type="project" value="GO_Central"/>
</dbReference>
<dbReference type="HOGENOM" id="CLU_079125_1_1_1"/>
<dbReference type="eggNOG" id="KOG3314">
    <property type="taxonomic scope" value="Eukaryota"/>
</dbReference>
<gene>
    <name evidence="7" type="ORF">NEMVEDRAFT_v1g124990</name>
</gene>
<sequence length="160" mass="18436">YVRFMLNAMSKLGCNIDDAKHTVCEPCNGKLLGGFDPDKKEMFLCENTIYNQQAMDDVLTHELIHAYDYCRVKYDPDNLKHLACTEIRAANLSGDCFFWKENIGRFQFGWKAHQQKCVKTRAVNSILAVRNVSRQRAEETVDSVFDACFNDTDPFERIPP</sequence>
<comment type="similarity">
    <text evidence="1 6">Belongs to the peptidase M76 family.</text>
</comment>
<dbReference type="InParanoid" id="A7SNL3"/>
<evidence type="ECO:0000313" key="7">
    <source>
        <dbReference type="EMBL" id="EDO34675.1"/>
    </source>
</evidence>
<keyword evidence="3 6" id="KW-0479">Metal-binding</keyword>
<evidence type="ECO:0000256" key="2">
    <source>
        <dbReference type="ARBA" id="ARBA00022670"/>
    </source>
</evidence>
<organism evidence="7 8">
    <name type="scientific">Nematostella vectensis</name>
    <name type="common">Starlet sea anemone</name>
    <dbReference type="NCBI Taxonomy" id="45351"/>
    <lineage>
        <taxon>Eukaryota</taxon>
        <taxon>Metazoa</taxon>
        <taxon>Cnidaria</taxon>
        <taxon>Anthozoa</taxon>
        <taxon>Hexacorallia</taxon>
        <taxon>Actiniaria</taxon>
        <taxon>Edwardsiidae</taxon>
        <taxon>Nematostella</taxon>
    </lineage>
</organism>
<dbReference type="Pfam" id="PF09768">
    <property type="entry name" value="Peptidase_M76"/>
    <property type="match status" value="1"/>
</dbReference>
<dbReference type="AlphaFoldDB" id="A7SNL3"/>
<dbReference type="PANTHER" id="PTHR21711">
    <property type="entry name" value="MITOCHONDRIAL INNER MEMBRANE PROTEASE"/>
    <property type="match status" value="1"/>
</dbReference>
<evidence type="ECO:0000256" key="6">
    <source>
        <dbReference type="RuleBase" id="RU364057"/>
    </source>
</evidence>
<evidence type="ECO:0000256" key="4">
    <source>
        <dbReference type="ARBA" id="ARBA00022801"/>
    </source>
</evidence>
<keyword evidence="2 6" id="KW-0645">Protease</keyword>
<evidence type="ECO:0000313" key="8">
    <source>
        <dbReference type="Proteomes" id="UP000001593"/>
    </source>
</evidence>